<dbReference type="Proteomes" id="UP000036395">
    <property type="component" value="Unassembled WGS sequence"/>
</dbReference>
<dbReference type="EMBL" id="JYLA01000003">
    <property type="protein sequence ID" value="KMM85537.1"/>
    <property type="molecule type" value="Genomic_DNA"/>
</dbReference>
<proteinExistence type="predicted"/>
<dbReference type="STRING" id="47884.SAMN04490203_2036"/>
<name>A0A0J6JNZ8_PSETA</name>
<evidence type="ECO:0000313" key="2">
    <source>
        <dbReference type="EMBL" id="SEC23113.1"/>
    </source>
</evidence>
<keyword evidence="4" id="KW-1185">Reference proteome</keyword>
<evidence type="ECO:0000313" key="1">
    <source>
        <dbReference type="EMBL" id="KMM85537.1"/>
    </source>
</evidence>
<dbReference type="AlphaFoldDB" id="A0A0J6JNZ8"/>
<dbReference type="RefSeq" id="WP_048380439.1">
    <property type="nucleotide sequence ID" value="NZ_FNRS01000001.1"/>
</dbReference>
<organism evidence="1 3">
    <name type="scientific">Pseudomonas taetrolens</name>
    <dbReference type="NCBI Taxonomy" id="47884"/>
    <lineage>
        <taxon>Bacteria</taxon>
        <taxon>Pseudomonadati</taxon>
        <taxon>Pseudomonadota</taxon>
        <taxon>Gammaproteobacteria</taxon>
        <taxon>Pseudomonadales</taxon>
        <taxon>Pseudomonadaceae</taxon>
        <taxon>Pseudomonas</taxon>
    </lineage>
</organism>
<dbReference type="EMBL" id="FNRS01000001">
    <property type="protein sequence ID" value="SEC23113.1"/>
    <property type="molecule type" value="Genomic_DNA"/>
</dbReference>
<evidence type="ECO:0000313" key="4">
    <source>
        <dbReference type="Proteomes" id="UP000183155"/>
    </source>
</evidence>
<evidence type="ECO:0000313" key="3">
    <source>
        <dbReference type="Proteomes" id="UP000036395"/>
    </source>
</evidence>
<reference evidence="1 3" key="1">
    <citation type="submission" date="2015-02" db="EMBL/GenBank/DDBJ databases">
        <title>Pseudomonas helleri sp. nov. and Pseudomonas weihenstephanensis sp. nov., isolated from raw cows milk.</title>
        <authorList>
            <person name="von Neubeck M."/>
            <person name="Huptas C."/>
            <person name="Wenning M."/>
            <person name="Scherer S."/>
        </authorList>
    </citation>
    <scope>NUCLEOTIDE SEQUENCE [LARGE SCALE GENOMIC DNA]</scope>
    <source>
        <strain evidence="1 3">DSM 21104</strain>
    </source>
</reference>
<reference evidence="2 4" key="2">
    <citation type="submission" date="2016-10" db="EMBL/GenBank/DDBJ databases">
        <authorList>
            <person name="Varghese N."/>
            <person name="Submissions S."/>
        </authorList>
    </citation>
    <scope>NUCLEOTIDE SEQUENCE [LARGE SCALE GENOMIC DNA]</scope>
    <source>
        <strain evidence="2 4">BS3652</strain>
    </source>
</reference>
<protein>
    <submittedName>
        <fullName evidence="1">Uncharacterized protein</fullName>
    </submittedName>
</protein>
<accession>A0A0J6JNZ8</accession>
<comment type="caution">
    <text evidence="1">The sequence shown here is derived from an EMBL/GenBank/DDBJ whole genome shotgun (WGS) entry which is preliminary data.</text>
</comment>
<dbReference type="Proteomes" id="UP000183155">
    <property type="component" value="Unassembled WGS sequence"/>
</dbReference>
<dbReference type="PATRIC" id="fig|47884.3.peg.2300"/>
<sequence length="231" mass="25640">MSFAGTGVVAIWHDLLPEARDEFYEWHNREHMPERLGIPGFQRGRRYIALDTGPVYFNLYEADSVHVLGGPDYLARLNAPTAWTQKVVQSYRNVARSICDVHYTAGVGHGAYLVTVRFDVTAERYTEVVQALRDRVLPPLTEAQGITGVHFCTADEAVSKVETAEKKARSQGTEIPSWVIMVEGCAADYVGHARERLVAELGNLLGNPLQPLGTTLYQLEYTRCKTSVSAG</sequence>
<dbReference type="OrthoDB" id="6537357at2"/>
<gene>
    <name evidence="2" type="ORF">SAMN04490203_2036</name>
    <name evidence="1" type="ORF">TU78_09370</name>
</gene>